<reference evidence="2 3" key="1">
    <citation type="submission" date="2020-06" db="EMBL/GenBank/DDBJ databases">
        <title>Transcriptomic and genomic resources for Thalictrum thalictroides and T. hernandezii: Facilitating candidate gene discovery in an emerging model plant lineage.</title>
        <authorList>
            <person name="Arias T."/>
            <person name="Riano-Pachon D.M."/>
            <person name="Di Stilio V.S."/>
        </authorList>
    </citation>
    <scope>NUCLEOTIDE SEQUENCE [LARGE SCALE GENOMIC DNA]</scope>
    <source>
        <strain evidence="3">cv. WT478/WT964</strain>
        <tissue evidence="2">Leaves</tissue>
    </source>
</reference>
<comment type="caution">
    <text evidence="2">The sequence shown here is derived from an EMBL/GenBank/DDBJ whole genome shotgun (WGS) entry which is preliminary data.</text>
</comment>
<proteinExistence type="predicted"/>
<evidence type="ECO:0000313" key="2">
    <source>
        <dbReference type="EMBL" id="KAF5189880.1"/>
    </source>
</evidence>
<dbReference type="Proteomes" id="UP000554482">
    <property type="component" value="Unassembled WGS sequence"/>
</dbReference>
<evidence type="ECO:0000256" key="1">
    <source>
        <dbReference type="SAM" id="MobiDB-lite"/>
    </source>
</evidence>
<keyword evidence="3" id="KW-1185">Reference proteome</keyword>
<name>A0A7J6W067_THATH</name>
<organism evidence="2 3">
    <name type="scientific">Thalictrum thalictroides</name>
    <name type="common">Rue-anemone</name>
    <name type="synonym">Anemone thalictroides</name>
    <dbReference type="NCBI Taxonomy" id="46969"/>
    <lineage>
        <taxon>Eukaryota</taxon>
        <taxon>Viridiplantae</taxon>
        <taxon>Streptophyta</taxon>
        <taxon>Embryophyta</taxon>
        <taxon>Tracheophyta</taxon>
        <taxon>Spermatophyta</taxon>
        <taxon>Magnoliopsida</taxon>
        <taxon>Ranunculales</taxon>
        <taxon>Ranunculaceae</taxon>
        <taxon>Thalictroideae</taxon>
        <taxon>Thalictrum</taxon>
    </lineage>
</organism>
<dbReference type="AlphaFoldDB" id="A0A7J6W067"/>
<accession>A0A7J6W067</accession>
<protein>
    <submittedName>
        <fullName evidence="2">Uncharacterized protein</fullName>
    </submittedName>
</protein>
<feature type="region of interest" description="Disordered" evidence="1">
    <location>
        <begin position="101"/>
        <end position="125"/>
    </location>
</feature>
<sequence>MNEPAVLWHIYPGDQNHTTRSRYLQEDAVSRYRQEVDIGKKISAVSRYRQETSYVGNVYVTALSKEIITDDNHILGDSDSSYGIYYDQVSLKGRHLRSPRFTVPSPPISNKGRNWVRFPPPPIQP</sequence>
<gene>
    <name evidence="2" type="ORF">FRX31_020529</name>
</gene>
<evidence type="ECO:0000313" key="3">
    <source>
        <dbReference type="Proteomes" id="UP000554482"/>
    </source>
</evidence>
<dbReference type="EMBL" id="JABWDY010024893">
    <property type="protein sequence ID" value="KAF5189880.1"/>
    <property type="molecule type" value="Genomic_DNA"/>
</dbReference>